<dbReference type="InParanoid" id="A0A0C3H9K9"/>
<protein>
    <submittedName>
        <fullName evidence="1">Uncharacterized protein</fullName>
    </submittedName>
</protein>
<feature type="non-terminal residue" evidence="1">
    <location>
        <position position="273"/>
    </location>
</feature>
<dbReference type="HOGENOM" id="CLU_1021397_0_0_1"/>
<sequence length="273" mass="30804">MAGFLQSFYSLHTLTNPSASSVAFYAARKAIELAMLSVVSESCSLLSIVAQHSDRHGPFARRIPAEAQFLYEASHKVPVGVASMDQEELKNLEQELTTNHFFPYLTQDIPDHARFHLEQNYSAYPYDLRILPERVNVIGGDAKDFETLRSWVDQLESVIKKDPVTADLINGHKRLSAGLSALLKLALDLNMTAEADELIVRIAGRIHASEQSEYLAMVRPAWDKYFLSGRLREELGLTEHEVKEYAAFVCETTRKRMEEGVQSPLDVYKDKSI</sequence>
<dbReference type="EMBL" id="KN832879">
    <property type="protein sequence ID" value="KIM99046.1"/>
    <property type="molecule type" value="Genomic_DNA"/>
</dbReference>
<reference evidence="2" key="2">
    <citation type="submission" date="2015-01" db="EMBL/GenBank/DDBJ databases">
        <title>Evolutionary Origins and Diversification of the Mycorrhizal Mutualists.</title>
        <authorList>
            <consortium name="DOE Joint Genome Institute"/>
            <consortium name="Mycorrhizal Genomics Consortium"/>
            <person name="Kohler A."/>
            <person name="Kuo A."/>
            <person name="Nagy L.G."/>
            <person name="Floudas D."/>
            <person name="Copeland A."/>
            <person name="Barry K.W."/>
            <person name="Cichocki N."/>
            <person name="Veneault-Fourrey C."/>
            <person name="LaButti K."/>
            <person name="Lindquist E.A."/>
            <person name="Lipzen A."/>
            <person name="Lundell T."/>
            <person name="Morin E."/>
            <person name="Murat C."/>
            <person name="Riley R."/>
            <person name="Ohm R."/>
            <person name="Sun H."/>
            <person name="Tunlid A."/>
            <person name="Henrissat B."/>
            <person name="Grigoriev I.V."/>
            <person name="Hibbett D.S."/>
            <person name="Martin F."/>
        </authorList>
    </citation>
    <scope>NUCLEOTIDE SEQUENCE [LARGE SCALE GENOMIC DNA]</scope>
    <source>
        <strain evidence="2">Zn</strain>
    </source>
</reference>
<accession>A0A0C3H9K9</accession>
<reference evidence="1 2" key="1">
    <citation type="submission" date="2014-04" db="EMBL/GenBank/DDBJ databases">
        <authorList>
            <consortium name="DOE Joint Genome Institute"/>
            <person name="Kuo A."/>
            <person name="Martino E."/>
            <person name="Perotto S."/>
            <person name="Kohler A."/>
            <person name="Nagy L.G."/>
            <person name="Floudas D."/>
            <person name="Copeland A."/>
            <person name="Barry K.W."/>
            <person name="Cichocki N."/>
            <person name="Veneault-Fourrey C."/>
            <person name="LaButti K."/>
            <person name="Lindquist E.A."/>
            <person name="Lipzen A."/>
            <person name="Lundell T."/>
            <person name="Morin E."/>
            <person name="Murat C."/>
            <person name="Sun H."/>
            <person name="Tunlid A."/>
            <person name="Henrissat B."/>
            <person name="Grigoriev I.V."/>
            <person name="Hibbett D.S."/>
            <person name="Martin F."/>
            <person name="Nordberg H.P."/>
            <person name="Cantor M.N."/>
            <person name="Hua S.X."/>
        </authorList>
    </citation>
    <scope>NUCLEOTIDE SEQUENCE [LARGE SCALE GENOMIC DNA]</scope>
    <source>
        <strain evidence="1 2">Zn</strain>
    </source>
</reference>
<evidence type="ECO:0000313" key="2">
    <source>
        <dbReference type="Proteomes" id="UP000054321"/>
    </source>
</evidence>
<organism evidence="1 2">
    <name type="scientific">Oidiodendron maius (strain Zn)</name>
    <dbReference type="NCBI Taxonomy" id="913774"/>
    <lineage>
        <taxon>Eukaryota</taxon>
        <taxon>Fungi</taxon>
        <taxon>Dikarya</taxon>
        <taxon>Ascomycota</taxon>
        <taxon>Pezizomycotina</taxon>
        <taxon>Leotiomycetes</taxon>
        <taxon>Leotiomycetes incertae sedis</taxon>
        <taxon>Myxotrichaceae</taxon>
        <taxon>Oidiodendron</taxon>
    </lineage>
</organism>
<keyword evidence="2" id="KW-1185">Reference proteome</keyword>
<dbReference type="AlphaFoldDB" id="A0A0C3H9K9"/>
<name>A0A0C3H9K9_OIDMZ</name>
<proteinExistence type="predicted"/>
<dbReference type="Proteomes" id="UP000054321">
    <property type="component" value="Unassembled WGS sequence"/>
</dbReference>
<dbReference type="OrthoDB" id="2788868at2759"/>
<evidence type="ECO:0000313" key="1">
    <source>
        <dbReference type="EMBL" id="KIM99046.1"/>
    </source>
</evidence>
<gene>
    <name evidence="1" type="ORF">OIDMADRAFT_19966</name>
</gene>